<dbReference type="KEGG" id="dosa:Os12g0268100"/>
<proteinExistence type="predicted"/>
<evidence type="ECO:0000256" key="1">
    <source>
        <dbReference type="SAM" id="MobiDB-lite"/>
    </source>
</evidence>
<protein>
    <submittedName>
        <fullName evidence="2">Os12g0268100 protein</fullName>
    </submittedName>
</protein>
<reference evidence="2 3" key="1">
    <citation type="journal article" date="2005" name="Nature">
        <title>The map-based sequence of the rice genome.</title>
        <authorList>
            <consortium name="International rice genome sequencing project (IRGSP)"/>
            <person name="Matsumoto T."/>
            <person name="Wu J."/>
            <person name="Kanamori H."/>
            <person name="Katayose Y."/>
            <person name="Fujisawa M."/>
            <person name="Namiki N."/>
            <person name="Mizuno H."/>
            <person name="Yamamoto K."/>
            <person name="Antonio B.A."/>
            <person name="Baba T."/>
            <person name="Sakata K."/>
            <person name="Nagamura Y."/>
            <person name="Aoki H."/>
            <person name="Arikawa K."/>
            <person name="Arita K."/>
            <person name="Bito T."/>
            <person name="Chiden Y."/>
            <person name="Fujitsuka N."/>
            <person name="Fukunaka R."/>
            <person name="Hamada M."/>
            <person name="Harada C."/>
            <person name="Hayashi A."/>
            <person name="Hijishita S."/>
            <person name="Honda M."/>
            <person name="Hosokawa S."/>
            <person name="Ichikawa Y."/>
            <person name="Idonuma A."/>
            <person name="Iijima M."/>
            <person name="Ikeda M."/>
            <person name="Ikeno M."/>
            <person name="Ito K."/>
            <person name="Ito S."/>
            <person name="Ito T."/>
            <person name="Ito Y."/>
            <person name="Ito Y."/>
            <person name="Iwabuchi A."/>
            <person name="Kamiya K."/>
            <person name="Karasawa W."/>
            <person name="Kurita K."/>
            <person name="Katagiri S."/>
            <person name="Kikuta A."/>
            <person name="Kobayashi H."/>
            <person name="Kobayashi N."/>
            <person name="Machita K."/>
            <person name="Maehara T."/>
            <person name="Masukawa M."/>
            <person name="Mizubayashi T."/>
            <person name="Mukai Y."/>
            <person name="Nagasaki H."/>
            <person name="Nagata Y."/>
            <person name="Naito S."/>
            <person name="Nakashima M."/>
            <person name="Nakama Y."/>
            <person name="Nakamichi Y."/>
            <person name="Nakamura M."/>
            <person name="Meguro A."/>
            <person name="Negishi M."/>
            <person name="Ohta I."/>
            <person name="Ohta T."/>
            <person name="Okamoto M."/>
            <person name="Ono N."/>
            <person name="Saji S."/>
            <person name="Sakaguchi M."/>
            <person name="Sakai K."/>
            <person name="Shibata M."/>
            <person name="Shimokawa T."/>
            <person name="Song J."/>
            <person name="Takazaki Y."/>
            <person name="Terasawa K."/>
            <person name="Tsugane M."/>
            <person name="Tsuji K."/>
            <person name="Ueda S."/>
            <person name="Waki K."/>
            <person name="Yamagata H."/>
            <person name="Yamamoto M."/>
            <person name="Yamamoto S."/>
            <person name="Yamane H."/>
            <person name="Yoshiki S."/>
            <person name="Yoshihara R."/>
            <person name="Yukawa K."/>
            <person name="Zhong H."/>
            <person name="Yano M."/>
            <person name="Yuan Q."/>
            <person name="Ouyang S."/>
            <person name="Liu J."/>
            <person name="Jones K.M."/>
            <person name="Gansberger K."/>
            <person name="Moffat K."/>
            <person name="Hill J."/>
            <person name="Bera J."/>
            <person name="Fadrosh D."/>
            <person name="Jin S."/>
            <person name="Johri S."/>
            <person name="Kim M."/>
            <person name="Overton L."/>
            <person name="Reardon M."/>
            <person name="Tsitrin T."/>
            <person name="Vuong H."/>
            <person name="Weaver B."/>
            <person name="Ciecko A."/>
            <person name="Tallon L."/>
            <person name="Jackson J."/>
            <person name="Pai G."/>
            <person name="Aken S.V."/>
            <person name="Utterback T."/>
            <person name="Reidmuller S."/>
            <person name="Feldblyum T."/>
            <person name="Hsiao J."/>
            <person name="Zismann V."/>
            <person name="Iobst S."/>
            <person name="de Vazeille A.R."/>
            <person name="Buell C.R."/>
            <person name="Ying K."/>
            <person name="Li Y."/>
            <person name="Lu T."/>
            <person name="Huang Y."/>
            <person name="Zhao Q."/>
            <person name="Feng Q."/>
            <person name="Zhang L."/>
            <person name="Zhu J."/>
            <person name="Weng Q."/>
            <person name="Mu J."/>
            <person name="Lu Y."/>
            <person name="Fan D."/>
            <person name="Liu Y."/>
            <person name="Guan J."/>
            <person name="Zhang Y."/>
            <person name="Yu S."/>
            <person name="Liu X."/>
            <person name="Zhang Y."/>
            <person name="Hong G."/>
            <person name="Han B."/>
            <person name="Choisne N."/>
            <person name="Demange N."/>
            <person name="Orjeda G."/>
            <person name="Samain S."/>
            <person name="Cattolico L."/>
            <person name="Pelletier E."/>
            <person name="Couloux A."/>
            <person name="Segurens B."/>
            <person name="Wincker P."/>
            <person name="D'Hont A."/>
            <person name="Scarpelli C."/>
            <person name="Weissenbach J."/>
            <person name="Salanoubat M."/>
            <person name="Quetier F."/>
            <person name="Yu Y."/>
            <person name="Kim H.R."/>
            <person name="Rambo T."/>
            <person name="Currie J."/>
            <person name="Collura K."/>
            <person name="Luo M."/>
            <person name="Yang T."/>
            <person name="Ammiraju J.S.S."/>
            <person name="Engler F."/>
            <person name="Soderlund C."/>
            <person name="Wing R.A."/>
            <person name="Palmer L.E."/>
            <person name="de la Bastide M."/>
            <person name="Spiegel L."/>
            <person name="Nascimento L."/>
            <person name="Zutavern T."/>
            <person name="O'Shaughnessy A."/>
            <person name="Dike S."/>
            <person name="Dedhia N."/>
            <person name="Preston R."/>
            <person name="Balija V."/>
            <person name="McCombie W.R."/>
            <person name="Chow T."/>
            <person name="Chen H."/>
            <person name="Chung M."/>
            <person name="Chen C."/>
            <person name="Shaw J."/>
            <person name="Wu H."/>
            <person name="Hsiao K."/>
            <person name="Chao Y."/>
            <person name="Chu M."/>
            <person name="Cheng C."/>
            <person name="Hour A."/>
            <person name="Lee P."/>
            <person name="Lin S."/>
            <person name="Lin Y."/>
            <person name="Liou J."/>
            <person name="Liu S."/>
            <person name="Hsing Y."/>
            <person name="Raghuvanshi S."/>
            <person name="Mohanty A."/>
            <person name="Bharti A.K."/>
            <person name="Gaur A."/>
            <person name="Gupta V."/>
            <person name="Kumar D."/>
            <person name="Ravi V."/>
            <person name="Vij S."/>
            <person name="Kapur A."/>
            <person name="Khurana P."/>
            <person name="Khurana P."/>
            <person name="Khurana J.P."/>
            <person name="Tyagi A.K."/>
            <person name="Gaikwad K."/>
            <person name="Singh A."/>
            <person name="Dalal V."/>
            <person name="Srivastava S."/>
            <person name="Dixit A."/>
            <person name="Pal A.K."/>
            <person name="Ghazi I.A."/>
            <person name="Yadav M."/>
            <person name="Pandit A."/>
            <person name="Bhargava A."/>
            <person name="Sureshbabu K."/>
            <person name="Batra K."/>
            <person name="Sharma T.R."/>
            <person name="Mohapatra T."/>
            <person name="Singh N.K."/>
            <person name="Messing J."/>
            <person name="Nelson A.B."/>
            <person name="Fuks G."/>
            <person name="Kavchok S."/>
            <person name="Keizer G."/>
            <person name="Linton E."/>
            <person name="Llaca V."/>
            <person name="Song R."/>
            <person name="Tanyolac B."/>
            <person name="Young S."/>
            <person name="Ho-Il K."/>
            <person name="Hahn J.H."/>
            <person name="Sangsakoo G."/>
            <person name="Vanavichit A."/>
            <person name="de Mattos Luiz.A.T."/>
            <person name="Zimmer P.D."/>
            <person name="Malone G."/>
            <person name="Dellagostin O."/>
            <person name="de Oliveira A.C."/>
            <person name="Bevan M."/>
            <person name="Bancroft I."/>
            <person name="Minx P."/>
            <person name="Cordum H."/>
            <person name="Wilson R."/>
            <person name="Cheng Z."/>
            <person name="Jin W."/>
            <person name="Jiang J."/>
            <person name="Leong S.A."/>
            <person name="Iwama H."/>
            <person name="Gojobori T."/>
            <person name="Itoh T."/>
            <person name="Niimura Y."/>
            <person name="Fujii Y."/>
            <person name="Habara T."/>
            <person name="Sakai H."/>
            <person name="Sato Y."/>
            <person name="Wilson G."/>
            <person name="Kumar K."/>
            <person name="McCouch S."/>
            <person name="Juretic N."/>
            <person name="Hoen D."/>
            <person name="Wright S."/>
            <person name="Bruskiewich R."/>
            <person name="Bureau T."/>
            <person name="Miyao A."/>
            <person name="Hirochika H."/>
            <person name="Nishikawa T."/>
            <person name="Kadowaki K."/>
            <person name="Sugiura M."/>
            <person name="Burr B."/>
            <person name="Sasaki T."/>
        </authorList>
    </citation>
    <scope>NUCLEOTIDE SEQUENCE [LARGE SCALE GENOMIC DNA]</scope>
    <source>
        <strain evidence="3">cv. Nipponbare</strain>
    </source>
</reference>
<evidence type="ECO:0000313" key="2">
    <source>
        <dbReference type="EMBL" id="BAF29562.1"/>
    </source>
</evidence>
<dbReference type="Gramene" id="Os12t0268100-01">
    <property type="protein sequence ID" value="Os12t0268100-01"/>
    <property type="gene ID" value="Os12g0268100"/>
</dbReference>
<reference evidence="3" key="2">
    <citation type="journal article" date="2008" name="Nucleic Acids Res.">
        <title>The rice annotation project database (RAP-DB): 2008 update.</title>
        <authorList>
            <consortium name="The rice annotation project (RAP)"/>
        </authorList>
    </citation>
    <scope>GENOME REANNOTATION</scope>
    <source>
        <strain evidence="3">cv. Nipponbare</strain>
    </source>
</reference>
<dbReference type="Proteomes" id="UP000000763">
    <property type="component" value="Chromosome 12"/>
</dbReference>
<feature type="region of interest" description="Disordered" evidence="1">
    <location>
        <begin position="33"/>
        <end position="83"/>
    </location>
</feature>
<dbReference type="AlphaFoldDB" id="A0A0P0Y8T3"/>
<sequence length="283" mass="30508">MRWRLPLMCSSTITSQASRRSARHFLRRRRSPVTVLATGSSSGKKSPMVNPAKRSCASASTAPSLSPSPCGNRRPNATRQSTSLARLRKHSLRSTGFAGEVFLVRCASRRRSSLTLTAPYVATRRADRSSDTTTRRAIRWYGPAGANVTSEQPNDRNWPESRCGRDASAASLVVSAARARSGLEITTAGTLPSRIRNSGARMVRASSASAWCGMPDMRWRCPITGHPGGDGGSRRGFDDDDRLLLNATNTYAAESTSSASDIVDAMVSSISSNTWGARLVQET</sequence>
<name>A0A0P0Y8T3_ORYSJ</name>
<gene>
    <name evidence="2" type="ordered locus">Os12g0268100</name>
</gene>
<accession>A0A0P0Y8T3</accession>
<evidence type="ECO:0000313" key="3">
    <source>
        <dbReference type="Proteomes" id="UP000000763"/>
    </source>
</evidence>
<organism evidence="2 3">
    <name type="scientific">Oryza sativa subsp. japonica</name>
    <name type="common">Rice</name>
    <dbReference type="NCBI Taxonomy" id="39947"/>
    <lineage>
        <taxon>Eukaryota</taxon>
        <taxon>Viridiplantae</taxon>
        <taxon>Streptophyta</taxon>
        <taxon>Embryophyta</taxon>
        <taxon>Tracheophyta</taxon>
        <taxon>Spermatophyta</taxon>
        <taxon>Magnoliopsida</taxon>
        <taxon>Liliopsida</taxon>
        <taxon>Poales</taxon>
        <taxon>Poaceae</taxon>
        <taxon>BOP clade</taxon>
        <taxon>Oryzoideae</taxon>
        <taxon>Oryzeae</taxon>
        <taxon>Oryzinae</taxon>
        <taxon>Oryza</taxon>
        <taxon>Oryza sativa</taxon>
    </lineage>
</organism>
<feature type="compositionally biased region" description="Low complexity" evidence="1">
    <location>
        <begin position="55"/>
        <end position="69"/>
    </location>
</feature>
<dbReference type="EMBL" id="AP008218">
    <property type="protein sequence ID" value="BAF29562.1"/>
    <property type="molecule type" value="Genomic_DNA"/>
</dbReference>